<reference evidence="5" key="1">
    <citation type="submission" date="2009-09" db="EMBL/GenBank/DDBJ databases">
        <title>The complete genome of Nakamurella multipartita DSM 44233.</title>
        <authorList>
            <consortium name="US DOE Joint Genome Institute (JGI-PGF)"/>
            <person name="Lucas S."/>
            <person name="Copeland A."/>
            <person name="Lapidus A."/>
            <person name="Glavina del Rio T."/>
            <person name="Dalin E."/>
            <person name="Tice H."/>
            <person name="Bruce D."/>
            <person name="Goodwin L."/>
            <person name="Pitluck S."/>
            <person name="Kyrpides N."/>
            <person name="Mavromatis K."/>
            <person name="Ivanova N."/>
            <person name="Ovchinnikova G."/>
            <person name="Sims D."/>
            <person name="Meincke L."/>
            <person name="Brettin T."/>
            <person name="Detter J.C."/>
            <person name="Han C."/>
            <person name="Larimer F."/>
            <person name="Land M."/>
            <person name="Hauser L."/>
            <person name="Markowitz V."/>
            <person name="Cheng J.-F."/>
            <person name="Hugenholtz P."/>
            <person name="Woyke T."/>
            <person name="Wu D."/>
            <person name="Klenk H.-P."/>
            <person name="Eisen J.A."/>
        </authorList>
    </citation>
    <scope>NUCLEOTIDE SEQUENCE [LARGE SCALE GENOMIC DNA]</scope>
    <source>
        <strain evidence="5">ATCC 700099 / DSM 44233 / CIP 104796 / JCM 9543 / NBRC 105858 / Y-104</strain>
    </source>
</reference>
<dbReference type="AlphaFoldDB" id="C8XK64"/>
<dbReference type="Proteomes" id="UP000002218">
    <property type="component" value="Chromosome"/>
</dbReference>
<keyword evidence="1" id="KW-0328">Glycosyltransferase</keyword>
<proteinExistence type="predicted"/>
<dbReference type="EMBL" id="CP001737">
    <property type="protein sequence ID" value="ACV76747.1"/>
    <property type="molecule type" value="Genomic_DNA"/>
</dbReference>
<dbReference type="SMR" id="C8XK64"/>
<dbReference type="CDD" id="cd03801">
    <property type="entry name" value="GT4_PimA-like"/>
    <property type="match status" value="1"/>
</dbReference>
<dbReference type="Pfam" id="PF13692">
    <property type="entry name" value="Glyco_trans_1_4"/>
    <property type="match status" value="1"/>
</dbReference>
<evidence type="ECO:0000313" key="4">
    <source>
        <dbReference type="EMBL" id="ACV76747.1"/>
    </source>
</evidence>
<gene>
    <name evidence="4" type="ordered locus">Namu_0317</name>
</gene>
<dbReference type="SUPFAM" id="SSF53756">
    <property type="entry name" value="UDP-Glycosyltransferase/glycogen phosphorylase"/>
    <property type="match status" value="1"/>
</dbReference>
<sequence length="343" mass="35884">MAGVTRAVVALVPAGLDDPARPSGGNTYDRRVLDGLTRTGWQVDERPVPGGWPEPDEPDLAGLDRVLADLPDRAVVLVDGLIASAAAPVLVAAAGRVRLVVLVHMPLGTDQERLVLERSRRVITTSRWTREWLVARHGLDPERIQVASPGVDPAPPAAGSAGGRRLLAVGVIAPHKGQDLLVDALATLPDLDWSCTVVGALDVAPDFAARVRAAGSPRIRFRGPLTGPDLAAAYAHADLLVLPSRAETYGMVIGDALARAIPVLATRVGGVPEALGAGDGSGRPGMLVAADDPAALAAALRDWLGDPARRQEWRRAAAARRSTLTGWPVTAERVSRTLLAAGR</sequence>
<dbReference type="KEGG" id="nml:Namu_0317"/>
<evidence type="ECO:0000256" key="2">
    <source>
        <dbReference type="ARBA" id="ARBA00022679"/>
    </source>
</evidence>
<dbReference type="InterPro" id="IPR028098">
    <property type="entry name" value="Glyco_trans_4-like_N"/>
</dbReference>
<reference evidence="4 5" key="2">
    <citation type="journal article" date="2010" name="Stand. Genomic Sci.">
        <title>Complete genome sequence of Nakamurella multipartita type strain (Y-104).</title>
        <authorList>
            <person name="Tice H."/>
            <person name="Mayilraj S."/>
            <person name="Sims D."/>
            <person name="Lapidus A."/>
            <person name="Nolan M."/>
            <person name="Lucas S."/>
            <person name="Glavina Del Rio T."/>
            <person name="Copeland A."/>
            <person name="Cheng J.F."/>
            <person name="Meincke L."/>
            <person name="Bruce D."/>
            <person name="Goodwin L."/>
            <person name="Pitluck S."/>
            <person name="Ivanova N."/>
            <person name="Mavromatis K."/>
            <person name="Ovchinnikova G."/>
            <person name="Pati A."/>
            <person name="Chen A."/>
            <person name="Palaniappan K."/>
            <person name="Land M."/>
            <person name="Hauser L."/>
            <person name="Chang Y.J."/>
            <person name="Jeffries C.D."/>
            <person name="Detter J.C."/>
            <person name="Brettin T."/>
            <person name="Rohde M."/>
            <person name="Goker M."/>
            <person name="Bristow J."/>
            <person name="Eisen J.A."/>
            <person name="Markowitz V."/>
            <person name="Hugenholtz P."/>
            <person name="Kyrpides N.C."/>
            <person name="Klenk H.P."/>
            <person name="Chen F."/>
        </authorList>
    </citation>
    <scope>NUCLEOTIDE SEQUENCE [LARGE SCALE GENOMIC DNA]</scope>
    <source>
        <strain evidence="5">ATCC 700099 / DSM 44233 / CIP 104796 / JCM 9543 / NBRC 105858 / Y-104</strain>
    </source>
</reference>
<dbReference type="CAZy" id="GT4">
    <property type="family name" value="Glycosyltransferase Family 4"/>
</dbReference>
<evidence type="ECO:0000256" key="1">
    <source>
        <dbReference type="ARBA" id="ARBA00022676"/>
    </source>
</evidence>
<dbReference type="Pfam" id="PF13439">
    <property type="entry name" value="Glyco_transf_4"/>
    <property type="match status" value="1"/>
</dbReference>
<dbReference type="STRING" id="479431.Namu_0317"/>
<dbReference type="HOGENOM" id="CLU_009583_16_0_11"/>
<evidence type="ECO:0000259" key="3">
    <source>
        <dbReference type="Pfam" id="PF13439"/>
    </source>
</evidence>
<dbReference type="InParanoid" id="C8XK64"/>
<protein>
    <submittedName>
        <fullName evidence="4">Glycosyl transferase group 1</fullName>
    </submittedName>
</protein>
<dbReference type="Gene3D" id="3.40.50.2000">
    <property type="entry name" value="Glycogen Phosphorylase B"/>
    <property type="match status" value="2"/>
</dbReference>
<keyword evidence="2 4" id="KW-0808">Transferase</keyword>
<dbReference type="GO" id="GO:0016757">
    <property type="term" value="F:glycosyltransferase activity"/>
    <property type="evidence" value="ECO:0007669"/>
    <property type="project" value="UniProtKB-KW"/>
</dbReference>
<evidence type="ECO:0000313" key="5">
    <source>
        <dbReference type="Proteomes" id="UP000002218"/>
    </source>
</evidence>
<name>C8XK64_NAKMY</name>
<accession>C8XK64</accession>
<dbReference type="eggNOG" id="COG0438">
    <property type="taxonomic scope" value="Bacteria"/>
</dbReference>
<organism evidence="4 5">
    <name type="scientific">Nakamurella multipartita (strain ATCC 700099 / DSM 44233 / CIP 104796 / JCM 9543 / NBRC 105858 / Y-104)</name>
    <name type="common">Microsphaera multipartita</name>
    <dbReference type="NCBI Taxonomy" id="479431"/>
    <lineage>
        <taxon>Bacteria</taxon>
        <taxon>Bacillati</taxon>
        <taxon>Actinomycetota</taxon>
        <taxon>Actinomycetes</taxon>
        <taxon>Nakamurellales</taxon>
        <taxon>Nakamurellaceae</taxon>
        <taxon>Nakamurella</taxon>
    </lineage>
</organism>
<dbReference type="PANTHER" id="PTHR12526">
    <property type="entry name" value="GLYCOSYLTRANSFERASE"/>
    <property type="match status" value="1"/>
</dbReference>
<feature type="domain" description="Glycosyltransferase subfamily 4-like N-terminal" evidence="3">
    <location>
        <begin position="85"/>
        <end position="153"/>
    </location>
</feature>
<keyword evidence="5" id="KW-1185">Reference proteome</keyword>
<dbReference type="PANTHER" id="PTHR12526:SF510">
    <property type="entry name" value="D-INOSITOL 3-PHOSPHATE GLYCOSYLTRANSFERASE"/>
    <property type="match status" value="1"/>
</dbReference>